<keyword evidence="1" id="KW-0175">Coiled coil</keyword>
<dbReference type="InterPro" id="IPR009057">
    <property type="entry name" value="Homeodomain-like_sf"/>
</dbReference>
<gene>
    <name evidence="2" type="ORF">MNBD_GAMMA12-2196</name>
</gene>
<accession>A0A3B0YFE2</accession>
<name>A0A3B0YFE2_9ZZZZ</name>
<evidence type="ECO:0000256" key="1">
    <source>
        <dbReference type="SAM" id="Coils"/>
    </source>
</evidence>
<protein>
    <submittedName>
        <fullName evidence="2">Mobile element protein</fullName>
    </submittedName>
</protein>
<sequence>MSLKKTRKARINLPLEQKLEYAKLMVVEGYSTRQIMEISGAGATAVGRWKSQYQQELKGHTPEGKKALTEDQQRIQQLEKQLWREKRDNEILKKATALFIRDNNEFS</sequence>
<reference evidence="2" key="1">
    <citation type="submission" date="2018-06" db="EMBL/GenBank/DDBJ databases">
        <authorList>
            <person name="Zhirakovskaya E."/>
        </authorList>
    </citation>
    <scope>NUCLEOTIDE SEQUENCE</scope>
</reference>
<feature type="coiled-coil region" evidence="1">
    <location>
        <begin position="68"/>
        <end position="95"/>
    </location>
</feature>
<proteinExistence type="predicted"/>
<dbReference type="SUPFAM" id="SSF46689">
    <property type="entry name" value="Homeodomain-like"/>
    <property type="match status" value="1"/>
</dbReference>
<evidence type="ECO:0000313" key="2">
    <source>
        <dbReference type="EMBL" id="VAW74873.1"/>
    </source>
</evidence>
<organism evidence="2">
    <name type="scientific">hydrothermal vent metagenome</name>
    <dbReference type="NCBI Taxonomy" id="652676"/>
    <lineage>
        <taxon>unclassified sequences</taxon>
        <taxon>metagenomes</taxon>
        <taxon>ecological metagenomes</taxon>
    </lineage>
</organism>
<dbReference type="EMBL" id="UOFL01000071">
    <property type="protein sequence ID" value="VAW74873.1"/>
    <property type="molecule type" value="Genomic_DNA"/>
</dbReference>
<dbReference type="AlphaFoldDB" id="A0A3B0YFE2"/>